<dbReference type="WBParaSite" id="ACRNAN_scaffold10796.g11804.t1">
    <property type="protein sequence ID" value="ACRNAN_scaffold10796.g11804.t1"/>
    <property type="gene ID" value="ACRNAN_scaffold10796.g11804"/>
</dbReference>
<feature type="region of interest" description="Disordered" evidence="1">
    <location>
        <begin position="73"/>
        <end position="98"/>
    </location>
</feature>
<dbReference type="AlphaFoldDB" id="A0A914CIA1"/>
<sequence>MHHYHYELREIPADALVLKRGVVERHSIRIGHDRKYHIPKASFTTVLQSSINVMKRIWNALPNEILLQQTRLPSSDLSRSSKLMLPWPDQWKPYEGKN</sequence>
<evidence type="ECO:0000256" key="1">
    <source>
        <dbReference type="SAM" id="MobiDB-lite"/>
    </source>
</evidence>
<proteinExistence type="predicted"/>
<evidence type="ECO:0000313" key="3">
    <source>
        <dbReference type="WBParaSite" id="ACRNAN_scaffold10796.g11804.t1"/>
    </source>
</evidence>
<reference evidence="3" key="1">
    <citation type="submission" date="2022-11" db="UniProtKB">
        <authorList>
            <consortium name="WormBaseParasite"/>
        </authorList>
    </citation>
    <scope>IDENTIFICATION</scope>
</reference>
<evidence type="ECO:0000313" key="2">
    <source>
        <dbReference type="Proteomes" id="UP000887540"/>
    </source>
</evidence>
<keyword evidence="2" id="KW-1185">Reference proteome</keyword>
<protein>
    <submittedName>
        <fullName evidence="3">Uncharacterized protein</fullName>
    </submittedName>
</protein>
<dbReference type="Proteomes" id="UP000887540">
    <property type="component" value="Unplaced"/>
</dbReference>
<accession>A0A914CIA1</accession>
<organism evidence="2 3">
    <name type="scientific">Acrobeloides nanus</name>
    <dbReference type="NCBI Taxonomy" id="290746"/>
    <lineage>
        <taxon>Eukaryota</taxon>
        <taxon>Metazoa</taxon>
        <taxon>Ecdysozoa</taxon>
        <taxon>Nematoda</taxon>
        <taxon>Chromadorea</taxon>
        <taxon>Rhabditida</taxon>
        <taxon>Tylenchina</taxon>
        <taxon>Cephalobomorpha</taxon>
        <taxon>Cephaloboidea</taxon>
        <taxon>Cephalobidae</taxon>
        <taxon>Acrobeloides</taxon>
    </lineage>
</organism>
<name>A0A914CIA1_9BILA</name>